<dbReference type="InterPro" id="IPR046532">
    <property type="entry name" value="DUF6597"/>
</dbReference>
<dbReference type="GO" id="GO:0043565">
    <property type="term" value="F:sequence-specific DNA binding"/>
    <property type="evidence" value="ECO:0007669"/>
    <property type="project" value="InterPro"/>
</dbReference>
<dbReference type="Pfam" id="PF12833">
    <property type="entry name" value="HTH_18"/>
    <property type="match status" value="1"/>
</dbReference>
<evidence type="ECO:0000256" key="3">
    <source>
        <dbReference type="ARBA" id="ARBA00023163"/>
    </source>
</evidence>
<dbReference type="InterPro" id="IPR050204">
    <property type="entry name" value="AraC_XylS_family_regulators"/>
</dbReference>
<dbReference type="PROSITE" id="PS01124">
    <property type="entry name" value="HTH_ARAC_FAMILY_2"/>
    <property type="match status" value="1"/>
</dbReference>
<comment type="caution">
    <text evidence="5">The sequence shown here is derived from an EMBL/GenBank/DDBJ whole genome shotgun (WGS) entry which is preliminary data.</text>
</comment>
<name>A0A3E1YCJ3_9BACT</name>
<feature type="domain" description="HTH araC/xylS-type" evidence="4">
    <location>
        <begin position="150"/>
        <end position="253"/>
    </location>
</feature>
<dbReference type="Pfam" id="PF20240">
    <property type="entry name" value="DUF6597"/>
    <property type="match status" value="1"/>
</dbReference>
<reference evidence="5 6" key="1">
    <citation type="submission" date="2018-07" db="EMBL/GenBank/DDBJ databases">
        <title>Chitinophaga K2CV101002-2 sp. nov., isolated from a monsoon evergreen broad-leaved forest soil.</title>
        <authorList>
            <person name="Lv Y."/>
        </authorList>
    </citation>
    <scope>NUCLEOTIDE SEQUENCE [LARGE SCALE GENOMIC DNA]</scope>
    <source>
        <strain evidence="5 6">GDMCC 1.1288</strain>
    </source>
</reference>
<dbReference type="SUPFAM" id="SSF46689">
    <property type="entry name" value="Homeodomain-like"/>
    <property type="match status" value="1"/>
</dbReference>
<accession>A0A3E1YCJ3</accession>
<dbReference type="Gene3D" id="1.10.10.60">
    <property type="entry name" value="Homeodomain-like"/>
    <property type="match status" value="2"/>
</dbReference>
<keyword evidence="6" id="KW-1185">Reference proteome</keyword>
<organism evidence="5 6">
    <name type="scientific">Chitinophaga silvatica</name>
    <dbReference type="NCBI Taxonomy" id="2282649"/>
    <lineage>
        <taxon>Bacteria</taxon>
        <taxon>Pseudomonadati</taxon>
        <taxon>Bacteroidota</taxon>
        <taxon>Chitinophagia</taxon>
        <taxon>Chitinophagales</taxon>
        <taxon>Chitinophagaceae</taxon>
        <taxon>Chitinophaga</taxon>
    </lineage>
</organism>
<proteinExistence type="predicted"/>
<keyword evidence="3" id="KW-0804">Transcription</keyword>
<dbReference type="PANTHER" id="PTHR46796:SF13">
    <property type="entry name" value="HTH-TYPE TRANSCRIPTIONAL ACTIVATOR RHAS"/>
    <property type="match status" value="1"/>
</dbReference>
<gene>
    <name evidence="5" type="ORF">DVR12_08595</name>
</gene>
<keyword evidence="2" id="KW-0238">DNA-binding</keyword>
<dbReference type="Proteomes" id="UP000260644">
    <property type="component" value="Unassembled WGS sequence"/>
</dbReference>
<dbReference type="SMART" id="SM00342">
    <property type="entry name" value="HTH_ARAC"/>
    <property type="match status" value="1"/>
</dbReference>
<evidence type="ECO:0000256" key="2">
    <source>
        <dbReference type="ARBA" id="ARBA00023125"/>
    </source>
</evidence>
<dbReference type="AlphaFoldDB" id="A0A3E1YCJ3"/>
<keyword evidence="1" id="KW-0805">Transcription regulation</keyword>
<evidence type="ECO:0000256" key="1">
    <source>
        <dbReference type="ARBA" id="ARBA00023015"/>
    </source>
</evidence>
<evidence type="ECO:0000313" key="6">
    <source>
        <dbReference type="Proteomes" id="UP000260644"/>
    </source>
</evidence>
<sequence>MNFQEYTPSPALASFIKSYRFIKSADEMVNRVLPGTTFTAVFQLKGKVSLIEKTDKIILPAATLSGLRKGARLINYAPDSLTIIIHFRETGIAAFFKQPAYEFFEESLALDDLFATSEISIIEEQLAEASDYQAIIKVIESFLVTKLLHKKEDLLINEAVSRITSQKGSIRIEELSKSLFISQDAFEKRFRKLVGVTPKQFSSIVKINTLIRQRPPALSLTHLALESGYYDQAHFNKDFKLFTGQTPTDFFKAPFFW</sequence>
<dbReference type="EMBL" id="QPMM01000003">
    <property type="protein sequence ID" value="RFS23931.1"/>
    <property type="molecule type" value="Genomic_DNA"/>
</dbReference>
<evidence type="ECO:0000313" key="5">
    <source>
        <dbReference type="EMBL" id="RFS23931.1"/>
    </source>
</evidence>
<dbReference type="GO" id="GO:0003700">
    <property type="term" value="F:DNA-binding transcription factor activity"/>
    <property type="evidence" value="ECO:0007669"/>
    <property type="project" value="InterPro"/>
</dbReference>
<protein>
    <submittedName>
        <fullName evidence="5">AraC family transcriptional regulator</fullName>
    </submittedName>
</protein>
<evidence type="ECO:0000259" key="4">
    <source>
        <dbReference type="PROSITE" id="PS01124"/>
    </source>
</evidence>
<dbReference type="InterPro" id="IPR018060">
    <property type="entry name" value="HTH_AraC"/>
</dbReference>
<dbReference type="RefSeq" id="WP_116975257.1">
    <property type="nucleotide sequence ID" value="NZ_QPMM01000003.1"/>
</dbReference>
<dbReference type="OrthoDB" id="655946at2"/>
<dbReference type="InterPro" id="IPR009057">
    <property type="entry name" value="Homeodomain-like_sf"/>
</dbReference>
<dbReference type="PANTHER" id="PTHR46796">
    <property type="entry name" value="HTH-TYPE TRANSCRIPTIONAL ACTIVATOR RHAS-RELATED"/>
    <property type="match status" value="1"/>
</dbReference>